<name>A0A3M7PTT0_BRAPC</name>
<reference evidence="1 2" key="1">
    <citation type="journal article" date="2018" name="Sci. Rep.">
        <title>Genomic signatures of local adaptation to the degree of environmental predictability in rotifers.</title>
        <authorList>
            <person name="Franch-Gras L."/>
            <person name="Hahn C."/>
            <person name="Garcia-Roger E.M."/>
            <person name="Carmona M.J."/>
            <person name="Serra M."/>
            <person name="Gomez A."/>
        </authorList>
    </citation>
    <scope>NUCLEOTIDE SEQUENCE [LARGE SCALE GENOMIC DNA]</scope>
    <source>
        <strain evidence="1">HYR1</strain>
    </source>
</reference>
<dbReference type="AlphaFoldDB" id="A0A3M7PTT0"/>
<gene>
    <name evidence="1" type="ORF">BpHYR1_036665</name>
</gene>
<dbReference type="EMBL" id="REGN01008862">
    <property type="protein sequence ID" value="RNA02480.1"/>
    <property type="molecule type" value="Genomic_DNA"/>
</dbReference>
<sequence length="182" mass="21215">MSKLFTRQNFDNWLRIYSKTSFFITSSSINLFSLKTSCLIKSYKSVKQSVAKIGVRRVLFKFLSGVNCFISLANSIKLNMYLKLPIEVSDSYHSKARYSIAPHFLNSVKFIVACTQQLLLILVMLQSPNKLVQIFFFIPKRTILSNFYKMIPNDYDKNGKKQWVNIKKIIPYISIFVFCAYK</sequence>
<organism evidence="1 2">
    <name type="scientific">Brachionus plicatilis</name>
    <name type="common">Marine rotifer</name>
    <name type="synonym">Brachionus muelleri</name>
    <dbReference type="NCBI Taxonomy" id="10195"/>
    <lineage>
        <taxon>Eukaryota</taxon>
        <taxon>Metazoa</taxon>
        <taxon>Spiralia</taxon>
        <taxon>Gnathifera</taxon>
        <taxon>Rotifera</taxon>
        <taxon>Eurotatoria</taxon>
        <taxon>Monogononta</taxon>
        <taxon>Pseudotrocha</taxon>
        <taxon>Ploima</taxon>
        <taxon>Brachionidae</taxon>
        <taxon>Brachionus</taxon>
    </lineage>
</organism>
<protein>
    <submittedName>
        <fullName evidence="1">Uncharacterized protein</fullName>
    </submittedName>
</protein>
<dbReference type="Proteomes" id="UP000276133">
    <property type="component" value="Unassembled WGS sequence"/>
</dbReference>
<evidence type="ECO:0000313" key="1">
    <source>
        <dbReference type="EMBL" id="RNA02480.1"/>
    </source>
</evidence>
<comment type="caution">
    <text evidence="1">The sequence shown here is derived from an EMBL/GenBank/DDBJ whole genome shotgun (WGS) entry which is preliminary data.</text>
</comment>
<proteinExistence type="predicted"/>
<evidence type="ECO:0000313" key="2">
    <source>
        <dbReference type="Proteomes" id="UP000276133"/>
    </source>
</evidence>
<accession>A0A3M7PTT0</accession>
<keyword evidence="2" id="KW-1185">Reference proteome</keyword>